<accession>A0ABS6D229</accession>
<dbReference type="InterPro" id="IPR000917">
    <property type="entry name" value="Sulfatase_N"/>
</dbReference>
<evidence type="ECO:0000256" key="1">
    <source>
        <dbReference type="ARBA" id="ARBA00008779"/>
    </source>
</evidence>
<dbReference type="Proteomes" id="UP000723714">
    <property type="component" value="Unassembled WGS sequence"/>
</dbReference>
<dbReference type="PANTHER" id="PTHR42693:SF53">
    <property type="entry name" value="ENDO-4-O-SULFATASE"/>
    <property type="match status" value="1"/>
</dbReference>
<evidence type="ECO:0000313" key="5">
    <source>
        <dbReference type="Proteomes" id="UP000723714"/>
    </source>
</evidence>
<dbReference type="EMBL" id="JABACJ020000003">
    <property type="protein sequence ID" value="MBU3875247.1"/>
    <property type="molecule type" value="Genomic_DNA"/>
</dbReference>
<organism evidence="4 5">
    <name type="scientific">Faecalicatena faecalis</name>
    <dbReference type="NCBI Taxonomy" id="2726362"/>
    <lineage>
        <taxon>Bacteria</taxon>
        <taxon>Bacillati</taxon>
        <taxon>Bacillota</taxon>
        <taxon>Clostridia</taxon>
        <taxon>Lachnospirales</taxon>
        <taxon>Lachnospiraceae</taxon>
        <taxon>Faecalicatena</taxon>
    </lineage>
</organism>
<keyword evidence="5" id="KW-1185">Reference proteome</keyword>
<comment type="caution">
    <text evidence="4">The sequence shown here is derived from an EMBL/GenBank/DDBJ whole genome shotgun (WGS) entry which is preliminary data.</text>
</comment>
<evidence type="ECO:0000313" key="4">
    <source>
        <dbReference type="EMBL" id="MBU3875247.1"/>
    </source>
</evidence>
<protein>
    <submittedName>
        <fullName evidence="4">Sulfatase-like hydrolase/transferase</fullName>
    </submittedName>
</protein>
<dbReference type="Pfam" id="PF00884">
    <property type="entry name" value="Sulfatase"/>
    <property type="match status" value="1"/>
</dbReference>
<evidence type="ECO:0000259" key="3">
    <source>
        <dbReference type="Pfam" id="PF00884"/>
    </source>
</evidence>
<dbReference type="PANTHER" id="PTHR42693">
    <property type="entry name" value="ARYLSULFATASE FAMILY MEMBER"/>
    <property type="match status" value="1"/>
</dbReference>
<sequence>MSKRPNIIYLLNDHQAFYGHDRDFGPKIQRPYFERLASEGIVFNRAYCVYPLCGPARRSMLCGQYPHNHGECGNDKDVPFTDDTYLDILKKEGYQSYYFGKWHAGPGTAYDHGCEGFCLPGYNNPYIQPEYEVYLKRKHLEFPKVRIEHSYFKQFNLKEYLMSQGQPTDMVDDAMEKSVNENMVKQFGPGQTPGELYEQKYLWSNEPCSGIMQGPKEAHESFFLASLACDQLEKIAQSGDNRPFALRVDFWGPHHPYFPTQEFADMYDSKDIPEYPSFSENVFDNKKPEVYQMETNGGISEHDRLIYPNPVPWEVWQKDLALEYAQTTLVDEAGGMILDKLKELGLDDNTLIIWTTDHGDAIASHGGHFDKDCYMPEEMLRVPMAMKYQGVIPFGQVSNELVSNLDVAQTMLDAAGAAFTTPVDGISLMPVASGRERNVREYVVSETYGHKYPHLGRALMTQRYKYVYNEGQIEELYDLAVDPYELRNLYDEPEYQELKADMREKLIEWGKKYNDRDLLESLKKENAGSPS</sequence>
<feature type="domain" description="Sulfatase N-terminal" evidence="3">
    <location>
        <begin position="5"/>
        <end position="417"/>
    </location>
</feature>
<dbReference type="InterPro" id="IPR050738">
    <property type="entry name" value="Sulfatase"/>
</dbReference>
<reference evidence="4 5" key="1">
    <citation type="submission" date="2021-06" db="EMBL/GenBank/DDBJ databases">
        <title>Faecalicatena sp. nov. isolated from porcine feces.</title>
        <authorList>
            <person name="Oh B.S."/>
            <person name="Lee J.H."/>
        </authorList>
    </citation>
    <scope>NUCLEOTIDE SEQUENCE [LARGE SCALE GENOMIC DNA]</scope>
    <source>
        <strain evidence="4 5">AGMB00832</strain>
    </source>
</reference>
<proteinExistence type="inferred from homology"/>
<evidence type="ECO:0000256" key="2">
    <source>
        <dbReference type="ARBA" id="ARBA00022801"/>
    </source>
</evidence>
<dbReference type="RefSeq" id="WP_216240149.1">
    <property type="nucleotide sequence ID" value="NZ_JABACJ020000003.1"/>
</dbReference>
<gene>
    <name evidence="4" type="ORF">HGO97_005380</name>
</gene>
<comment type="similarity">
    <text evidence="1">Belongs to the sulfatase family.</text>
</comment>
<name>A0ABS6D229_9FIRM</name>
<keyword evidence="2" id="KW-0378">Hydrolase</keyword>